<dbReference type="AlphaFoldDB" id="A0AAW2BRI8"/>
<protein>
    <submittedName>
        <fullName evidence="2">Uncharacterized protein</fullName>
    </submittedName>
</protein>
<sequence length="114" mass="11995">MSEGRSGSYAKSGSRRSSRVLLGEKEGKRGMKIGSMSRKKSSLALKKGRIKHTEQYLALRGMGALTGGTRNLNVCVGCGIKVAGGVKIDHLHMNVNRCTNSLMLGVSSSSAALA</sequence>
<reference evidence="2 3" key="1">
    <citation type="submission" date="2024-01" db="EMBL/GenBank/DDBJ databases">
        <title>A telomere-to-telomere, gap-free genome of sweet tea (Lithocarpus litseifolius).</title>
        <authorList>
            <person name="Zhou J."/>
        </authorList>
    </citation>
    <scope>NUCLEOTIDE SEQUENCE [LARGE SCALE GENOMIC DNA]</scope>
    <source>
        <strain evidence="2">Zhou-2022a</strain>
        <tissue evidence="2">Leaf</tissue>
    </source>
</reference>
<dbReference type="Proteomes" id="UP001459277">
    <property type="component" value="Unassembled WGS sequence"/>
</dbReference>
<keyword evidence="3" id="KW-1185">Reference proteome</keyword>
<name>A0AAW2BRI8_9ROSI</name>
<evidence type="ECO:0000313" key="2">
    <source>
        <dbReference type="EMBL" id="KAK9987963.1"/>
    </source>
</evidence>
<dbReference type="EMBL" id="JAZDWU010000010">
    <property type="protein sequence ID" value="KAK9987963.1"/>
    <property type="molecule type" value="Genomic_DNA"/>
</dbReference>
<evidence type="ECO:0000313" key="3">
    <source>
        <dbReference type="Proteomes" id="UP001459277"/>
    </source>
</evidence>
<evidence type="ECO:0000256" key="1">
    <source>
        <dbReference type="SAM" id="MobiDB-lite"/>
    </source>
</evidence>
<comment type="caution">
    <text evidence="2">The sequence shown here is derived from an EMBL/GenBank/DDBJ whole genome shotgun (WGS) entry which is preliminary data.</text>
</comment>
<feature type="region of interest" description="Disordered" evidence="1">
    <location>
        <begin position="1"/>
        <end position="45"/>
    </location>
</feature>
<proteinExistence type="predicted"/>
<organism evidence="2 3">
    <name type="scientific">Lithocarpus litseifolius</name>
    <dbReference type="NCBI Taxonomy" id="425828"/>
    <lineage>
        <taxon>Eukaryota</taxon>
        <taxon>Viridiplantae</taxon>
        <taxon>Streptophyta</taxon>
        <taxon>Embryophyta</taxon>
        <taxon>Tracheophyta</taxon>
        <taxon>Spermatophyta</taxon>
        <taxon>Magnoliopsida</taxon>
        <taxon>eudicotyledons</taxon>
        <taxon>Gunneridae</taxon>
        <taxon>Pentapetalae</taxon>
        <taxon>rosids</taxon>
        <taxon>fabids</taxon>
        <taxon>Fagales</taxon>
        <taxon>Fagaceae</taxon>
        <taxon>Lithocarpus</taxon>
    </lineage>
</organism>
<gene>
    <name evidence="2" type="ORF">SO802_028202</name>
</gene>
<accession>A0AAW2BRI8</accession>